<protein>
    <submittedName>
        <fullName evidence="2">Uncharacterized protein</fullName>
    </submittedName>
</protein>
<reference evidence="2 3" key="1">
    <citation type="submission" date="2023-07" db="EMBL/GenBank/DDBJ databases">
        <title>Sorghum-associated microbial communities from plants grown in Nebraska, USA.</title>
        <authorList>
            <person name="Schachtman D."/>
        </authorList>
    </citation>
    <scope>NUCLEOTIDE SEQUENCE [LARGE SCALE GENOMIC DNA]</scope>
    <source>
        <strain evidence="2 3">DS1307</strain>
    </source>
</reference>
<keyword evidence="3" id="KW-1185">Reference proteome</keyword>
<gene>
    <name evidence="2" type="ORF">J2T09_002454</name>
</gene>
<sequence>MSENQEEFDALRKAAYSFVNEHGKEAVALRAVCEDFMGRWRDARGSAATSAKNDRALIDDVVRWTMNRYNRPRYKPKRSREERAKMFLLTPAAYQISGEDFGRASIRNTARITGQSVSTVARHLSRQGIAPRREAKIRKLSKTGQELTRILDETFDRRAYGIIQMDRLGAALWDGAEARQVPATTRTSRRKRLKTMLAEISAANLSYSIVVVDDICGIHRGRRFPSLSEAATWIAEEKRLDRYAPIRYPSPQTETTTEYFWADPVVIDAMAVIDMAVTGRFHPSNKLDAIFRFERILFDITPVLPWLERAYHSYAGDDMAENLSDLASMITDPDTRKAVRRLGTIMRELKGFTGSFPLCFDAFQTVDFVLGIMDKTAEASPESFAKLAYIRDWFEESGAYYDDVQNELAQMLEKEKSGEWQAPDPETLSRYLPVHSTNKTTTTS</sequence>
<evidence type="ECO:0000256" key="1">
    <source>
        <dbReference type="SAM" id="MobiDB-lite"/>
    </source>
</evidence>
<proteinExistence type="predicted"/>
<name>A0ABT9PTC2_9HYPH</name>
<accession>A0ABT9PTC2</accession>
<evidence type="ECO:0000313" key="2">
    <source>
        <dbReference type="EMBL" id="MDP9837697.1"/>
    </source>
</evidence>
<dbReference type="Proteomes" id="UP001241472">
    <property type="component" value="Unassembled WGS sequence"/>
</dbReference>
<feature type="region of interest" description="Disordered" evidence="1">
    <location>
        <begin position="415"/>
        <end position="444"/>
    </location>
</feature>
<feature type="compositionally biased region" description="Polar residues" evidence="1">
    <location>
        <begin position="435"/>
        <end position="444"/>
    </location>
</feature>
<comment type="caution">
    <text evidence="2">The sequence shown here is derived from an EMBL/GenBank/DDBJ whole genome shotgun (WGS) entry which is preliminary data.</text>
</comment>
<dbReference type="RefSeq" id="WP_306834685.1">
    <property type="nucleotide sequence ID" value="NZ_JAUSRF010000007.1"/>
</dbReference>
<organism evidence="2 3">
    <name type="scientific">Neorhizobium huautlense</name>
    <dbReference type="NCBI Taxonomy" id="67774"/>
    <lineage>
        <taxon>Bacteria</taxon>
        <taxon>Pseudomonadati</taxon>
        <taxon>Pseudomonadota</taxon>
        <taxon>Alphaproteobacteria</taxon>
        <taxon>Hyphomicrobiales</taxon>
        <taxon>Rhizobiaceae</taxon>
        <taxon>Rhizobium/Agrobacterium group</taxon>
        <taxon>Neorhizobium</taxon>
    </lineage>
</organism>
<dbReference type="EMBL" id="JAUSRF010000007">
    <property type="protein sequence ID" value="MDP9837697.1"/>
    <property type="molecule type" value="Genomic_DNA"/>
</dbReference>
<evidence type="ECO:0000313" key="3">
    <source>
        <dbReference type="Proteomes" id="UP001241472"/>
    </source>
</evidence>